<accession>A0A4Y7KLS3</accession>
<dbReference type="PANTHER" id="PTHR47581">
    <property type="entry name" value="OS09G0431600 PROTEIN"/>
    <property type="match status" value="1"/>
</dbReference>
<evidence type="ECO:0000313" key="3">
    <source>
        <dbReference type="EMBL" id="RZC73797.1"/>
    </source>
</evidence>
<dbReference type="OMA" id="NTHDECV"/>
<feature type="repeat" description="PPR" evidence="2">
    <location>
        <begin position="244"/>
        <end position="278"/>
    </location>
</feature>
<evidence type="ECO:0008006" key="5">
    <source>
        <dbReference type="Google" id="ProtNLM"/>
    </source>
</evidence>
<dbReference type="InterPro" id="IPR044781">
    <property type="entry name" value="At5g10690-like"/>
</dbReference>
<feature type="repeat" description="PPR" evidence="2">
    <location>
        <begin position="286"/>
        <end position="316"/>
    </location>
</feature>
<evidence type="ECO:0000256" key="2">
    <source>
        <dbReference type="PROSITE-ProRule" id="PRU00708"/>
    </source>
</evidence>
<feature type="repeat" description="PPR" evidence="2">
    <location>
        <begin position="209"/>
        <end position="243"/>
    </location>
</feature>
<evidence type="ECO:0000256" key="1">
    <source>
        <dbReference type="ARBA" id="ARBA00022737"/>
    </source>
</evidence>
<dbReference type="InterPro" id="IPR002885">
    <property type="entry name" value="PPR_rpt"/>
</dbReference>
<dbReference type="NCBIfam" id="TIGR00756">
    <property type="entry name" value="PPR"/>
    <property type="match status" value="5"/>
</dbReference>
<keyword evidence="4" id="KW-1185">Reference proteome</keyword>
<reference evidence="3 4" key="1">
    <citation type="journal article" date="2018" name="Science">
        <title>The opium poppy genome and morphinan production.</title>
        <authorList>
            <person name="Guo L."/>
            <person name="Winzer T."/>
            <person name="Yang X."/>
            <person name="Li Y."/>
            <person name="Ning Z."/>
            <person name="He Z."/>
            <person name="Teodor R."/>
            <person name="Lu Y."/>
            <person name="Bowser T.A."/>
            <person name="Graham I.A."/>
            <person name="Ye K."/>
        </authorList>
    </citation>
    <scope>NUCLEOTIDE SEQUENCE [LARGE SCALE GENOMIC DNA]</scope>
    <source>
        <strain evidence="4">cv. HN1</strain>
        <tissue evidence="3">Leaves</tissue>
    </source>
</reference>
<dbReference type="Gramene" id="RZC73797">
    <property type="protein sequence ID" value="RZC73797"/>
    <property type="gene ID" value="C5167_049279"/>
</dbReference>
<dbReference type="InterPro" id="IPR046342">
    <property type="entry name" value="CBS_dom_sf"/>
</dbReference>
<dbReference type="SUPFAM" id="SSF54631">
    <property type="entry name" value="CBS-domain pair"/>
    <property type="match status" value="1"/>
</dbReference>
<feature type="repeat" description="PPR" evidence="2">
    <location>
        <begin position="97"/>
        <end position="127"/>
    </location>
</feature>
<dbReference type="Pfam" id="PF13041">
    <property type="entry name" value="PPR_2"/>
    <property type="match status" value="2"/>
</dbReference>
<dbReference type="EMBL" id="CM010722">
    <property type="protein sequence ID" value="RZC73797.1"/>
    <property type="molecule type" value="Genomic_DNA"/>
</dbReference>
<feature type="repeat" description="PPR" evidence="2">
    <location>
        <begin position="133"/>
        <end position="167"/>
    </location>
</feature>
<dbReference type="Proteomes" id="UP000316621">
    <property type="component" value="Chromosome 8"/>
</dbReference>
<keyword evidence="1" id="KW-0677">Repeat</keyword>
<dbReference type="STRING" id="3469.A0A4Y7KLS3"/>
<evidence type="ECO:0000313" key="4">
    <source>
        <dbReference type="Proteomes" id="UP000316621"/>
    </source>
</evidence>
<dbReference type="Pfam" id="PF01535">
    <property type="entry name" value="PPR"/>
    <property type="match status" value="1"/>
</dbReference>
<organism evidence="3 4">
    <name type="scientific">Papaver somniferum</name>
    <name type="common">Opium poppy</name>
    <dbReference type="NCBI Taxonomy" id="3469"/>
    <lineage>
        <taxon>Eukaryota</taxon>
        <taxon>Viridiplantae</taxon>
        <taxon>Streptophyta</taxon>
        <taxon>Embryophyta</taxon>
        <taxon>Tracheophyta</taxon>
        <taxon>Spermatophyta</taxon>
        <taxon>Magnoliopsida</taxon>
        <taxon>Ranunculales</taxon>
        <taxon>Papaveraceae</taxon>
        <taxon>Papaveroideae</taxon>
        <taxon>Papaver</taxon>
    </lineage>
</organism>
<dbReference type="Gene3D" id="1.25.40.10">
    <property type="entry name" value="Tetratricopeptide repeat domain"/>
    <property type="match status" value="3"/>
</dbReference>
<dbReference type="PANTHER" id="PTHR47581:SF2">
    <property type="entry name" value="OS09G0431600 PROTEIN"/>
    <property type="match status" value="1"/>
</dbReference>
<dbReference type="InterPro" id="IPR011990">
    <property type="entry name" value="TPR-like_helical_dom_sf"/>
</dbReference>
<name>A0A4Y7KLS3_PAPSO</name>
<dbReference type="AlphaFoldDB" id="A0A4Y7KLS3"/>
<dbReference type="SUPFAM" id="SSF81383">
    <property type="entry name" value="F-box domain"/>
    <property type="match status" value="1"/>
</dbReference>
<proteinExistence type="predicted"/>
<dbReference type="InterPro" id="IPR036047">
    <property type="entry name" value="F-box-like_dom_sf"/>
</dbReference>
<dbReference type="PROSITE" id="PS51375">
    <property type="entry name" value="PPR"/>
    <property type="match status" value="5"/>
</dbReference>
<gene>
    <name evidence="3" type="ORF">C5167_049279</name>
</gene>
<protein>
    <recommendedName>
        <fullName evidence="5">CBS domain-containing protein</fullName>
    </recommendedName>
</protein>
<sequence length="637" mass="71203">MQTINGFSSSTSYSRHTLNFLFRVLSVSAKNPHPYSTIFSSSSVHRLQTKRTSAPKNCENPSLKRLTSRIVELTRRKQLHQVFQEIGYAKKRYGKVNTIVMNAVMEACVHCGDVDSALRIFHEMEMPDNCGVDTISFGILLKGLGEARRIDEAFQLIESMERPTVLGNPGMSPEVIYGFFNALIEAGDLRRAHGLLARYRVVLRGGGPSIQMYNLLMKGYINAGCPEDALAVHNEILSKGIKTDRFTYNTLLLACVKSERMDAAMQLYAEMKDEAQKIGSHYLFPDTVTYTTLIKGFGSAKDLHSVLKIVMEMKSLPDLLIDRIAYTAIIDALLSCNSTKSAICIFGELLKRAGGNPKLRPKPHLYLSMMRAFALRGEYSMVKSLHSRMWPDTSGVISTAVQAEADELLMEAAITNGQVDVARRILSNIVTKWECVSWTNRGSMAAVRVEALSGFTRSAFTPYLLPQVSLDDPIETIMRPFGEAQPLLVNLDVENVPMRFFKDEVVPIIDEWGSCVGVVHREDCNQLNTSLSSIMRSPPRVTTSTSIGRVIELLLEKKYKMIIIGRPPYEYDGTSGVYRDFSARAWLLNCGYTGGMDLTDDLLHMVFSFLDHSNLCLAGGVCRQEQSSRSTEEDIEW</sequence>